<dbReference type="GO" id="GO:0016746">
    <property type="term" value="F:acyltransferase activity"/>
    <property type="evidence" value="ECO:0007669"/>
    <property type="project" value="UniProtKB-KW"/>
</dbReference>
<protein>
    <submittedName>
        <fullName evidence="5">Putative poly-beta-hydroxyalkanoate synthase</fullName>
        <ecNumber evidence="5">2.3.1.-</ecNumber>
    </submittedName>
</protein>
<dbReference type="Proteomes" id="UP000000366">
    <property type="component" value="Chromosome"/>
</dbReference>
<feature type="domain" description="Poly-beta-hydroxybutyrate polymerase N-terminal" evidence="4">
    <location>
        <begin position="27"/>
        <end position="68"/>
    </location>
</feature>
<keyword evidence="2 5" id="KW-0012">Acyltransferase</keyword>
<dbReference type="Pfam" id="PF07167">
    <property type="entry name" value="PhaC_N"/>
    <property type="match status" value="1"/>
</dbReference>
<evidence type="ECO:0000259" key="3">
    <source>
        <dbReference type="Pfam" id="PF07167"/>
    </source>
</evidence>
<dbReference type="KEGG" id="mpt:Mpe_A2061"/>
<sequence>MGRTMTQQIEVDAARAPPVLDIPVGEPTEGFDRWLHAQLGHATRGVSPSALLLAYVDWLSHLALSPAKQAELVHKAWRKALRLALYLAHATSPEAPCCIEPLPQDRRFADPAWHQWPFNLISQSFLLTQQWWHNATTGVRGVSKHHEEVVTFITRQLLDLCSPSNFVATNPLVLQRTLSTLGANLAQGAGHWWDDWERLKAGRPSAGSEAWGVGGNLATTPGKVVLRNSLVELIQYTPTTPKVHPEPILIVPAWIMKYYVLDLSPHDSLIRYLVDQGHTVFCVSWKNPGEAERDYGMEDYLRMGLYDALDAVGAIVPKRRVHAVGYCLGGTLLAIGAAAMARDGDDRLASLTLLAAQTDFTEPGEIALFIDDSEVAFLEDIMFDRGYLASDQMAGAFQILRSNDLIWSRGVRDYLMGERAPMTDLMAWNQDATRMPYRMHAQYLKRLFLRNDLAAARFRVAGKPVALGDVHVPVFCLGTETDHVAPWRSVYKLHVLTDTELTFVLTSGGHNVGVVSPPGHPHRHYRVRTRAADGKYIDPDLYLAQAEAKPGSWWPEWQRWLASRSGRLVTPPAVGAAAQGYAVLADAPGQYVLMR</sequence>
<reference evidence="5 6" key="1">
    <citation type="journal article" date="2007" name="J. Bacteriol.">
        <title>Whole-genome analysis of the methyl tert-butyl ether-degrading beta-proteobacterium Methylibium petroleiphilum PM1.</title>
        <authorList>
            <person name="Kane S.R."/>
            <person name="Chakicherla A.Y."/>
            <person name="Chain P.S.G."/>
            <person name="Schmidt R."/>
            <person name="Shin M.W."/>
            <person name="Legler T.C."/>
            <person name="Scow K.M."/>
            <person name="Larimer F.W."/>
            <person name="Lucas S.M."/>
            <person name="Richardson P.M."/>
            <person name="Hristova K.R."/>
        </authorList>
    </citation>
    <scope>NUCLEOTIDE SEQUENCE [LARGE SCALE GENOMIC DNA]</scope>
    <source>
        <strain evidence="6">ATCC BAA-1232 / LMG 22953 / PM1</strain>
    </source>
</reference>
<dbReference type="InterPro" id="IPR051321">
    <property type="entry name" value="PHA/PHB_synthase"/>
</dbReference>
<dbReference type="PANTHER" id="PTHR36837:SF5">
    <property type="entry name" value="POLY-3-HYDROXYBUTYRATE SYNTHASE"/>
    <property type="match status" value="1"/>
</dbReference>
<dbReference type="SUPFAM" id="SSF53474">
    <property type="entry name" value="alpha/beta-Hydrolases"/>
    <property type="match status" value="1"/>
</dbReference>
<name>A2SHH8_METPP</name>
<evidence type="ECO:0000313" key="6">
    <source>
        <dbReference type="Proteomes" id="UP000000366"/>
    </source>
</evidence>
<keyword evidence="1 5" id="KW-0808">Transferase</keyword>
<dbReference type="InterPro" id="IPR029058">
    <property type="entry name" value="AB_hydrolase_fold"/>
</dbReference>
<dbReference type="Pfam" id="PF12551">
    <property type="entry name" value="PHBC_N"/>
    <property type="match status" value="1"/>
</dbReference>
<evidence type="ECO:0000259" key="4">
    <source>
        <dbReference type="Pfam" id="PF12551"/>
    </source>
</evidence>
<dbReference type="Gene3D" id="3.40.50.1820">
    <property type="entry name" value="alpha/beta hydrolase"/>
    <property type="match status" value="1"/>
</dbReference>
<dbReference type="AlphaFoldDB" id="A2SHH8"/>
<dbReference type="GO" id="GO:0042619">
    <property type="term" value="P:poly-hydroxybutyrate biosynthetic process"/>
    <property type="evidence" value="ECO:0007669"/>
    <property type="project" value="InterPro"/>
</dbReference>
<dbReference type="InterPro" id="IPR010941">
    <property type="entry name" value="PhaC_N"/>
</dbReference>
<evidence type="ECO:0000256" key="2">
    <source>
        <dbReference type="ARBA" id="ARBA00023315"/>
    </source>
</evidence>
<dbReference type="PANTHER" id="PTHR36837">
    <property type="entry name" value="POLY(3-HYDROXYALKANOATE) POLYMERASE SUBUNIT PHAC"/>
    <property type="match status" value="1"/>
</dbReference>
<organism evidence="5 6">
    <name type="scientific">Methylibium petroleiphilum (strain ATCC BAA-1232 / LMG 22953 / PM1)</name>
    <dbReference type="NCBI Taxonomy" id="420662"/>
    <lineage>
        <taxon>Bacteria</taxon>
        <taxon>Pseudomonadati</taxon>
        <taxon>Pseudomonadota</taxon>
        <taxon>Betaproteobacteria</taxon>
        <taxon>Burkholderiales</taxon>
        <taxon>Sphaerotilaceae</taxon>
        <taxon>Methylibium</taxon>
    </lineage>
</organism>
<dbReference type="InterPro" id="IPR022211">
    <property type="entry name" value="PHBC_N"/>
</dbReference>
<proteinExistence type="predicted"/>
<evidence type="ECO:0000256" key="1">
    <source>
        <dbReference type="ARBA" id="ARBA00022679"/>
    </source>
</evidence>
<keyword evidence="6" id="KW-1185">Reference proteome</keyword>
<evidence type="ECO:0000313" key="5">
    <source>
        <dbReference type="EMBL" id="ABM95017.1"/>
    </source>
</evidence>
<dbReference type="HOGENOM" id="CLU_017387_2_1_4"/>
<dbReference type="eggNOG" id="COG3243">
    <property type="taxonomic scope" value="Bacteria"/>
</dbReference>
<dbReference type="EMBL" id="CP000555">
    <property type="protein sequence ID" value="ABM95017.1"/>
    <property type="molecule type" value="Genomic_DNA"/>
</dbReference>
<gene>
    <name evidence="5" type="ordered locus">Mpe_A2061</name>
</gene>
<feature type="domain" description="Poly-beta-hydroxybutyrate polymerase N-terminal" evidence="3">
    <location>
        <begin position="104"/>
        <end position="273"/>
    </location>
</feature>
<dbReference type="EC" id="2.3.1.-" evidence="5"/>
<dbReference type="STRING" id="420662.Mpe_A2061"/>
<accession>A2SHH8</accession>